<feature type="transmembrane region" description="Helical" evidence="1">
    <location>
        <begin position="107"/>
        <end position="124"/>
    </location>
</feature>
<dbReference type="PANTHER" id="PTHR33121">
    <property type="entry name" value="CYCLIC DI-GMP PHOSPHODIESTERASE PDEF"/>
    <property type="match status" value="1"/>
</dbReference>
<keyword evidence="1" id="KW-0472">Membrane</keyword>
<organism evidence="4 5">
    <name type="scientific">Actinoplanes philippinensis</name>
    <dbReference type="NCBI Taxonomy" id="35752"/>
    <lineage>
        <taxon>Bacteria</taxon>
        <taxon>Bacillati</taxon>
        <taxon>Actinomycetota</taxon>
        <taxon>Actinomycetes</taxon>
        <taxon>Micromonosporales</taxon>
        <taxon>Micromonosporaceae</taxon>
        <taxon>Actinoplanes</taxon>
    </lineage>
</organism>
<dbReference type="GO" id="GO:0071111">
    <property type="term" value="F:cyclic-guanylate-specific phosphodiesterase activity"/>
    <property type="evidence" value="ECO:0007669"/>
    <property type="project" value="InterPro"/>
</dbReference>
<dbReference type="Gene3D" id="3.30.70.270">
    <property type="match status" value="1"/>
</dbReference>
<dbReference type="Gene3D" id="3.20.20.450">
    <property type="entry name" value="EAL domain"/>
    <property type="match status" value="1"/>
</dbReference>
<dbReference type="InterPro" id="IPR029787">
    <property type="entry name" value="Nucleotide_cyclase"/>
</dbReference>
<feature type="domain" description="EAL" evidence="2">
    <location>
        <begin position="497"/>
        <end position="750"/>
    </location>
</feature>
<dbReference type="InterPro" id="IPR035919">
    <property type="entry name" value="EAL_sf"/>
</dbReference>
<feature type="transmembrane region" description="Helical" evidence="1">
    <location>
        <begin position="232"/>
        <end position="251"/>
    </location>
</feature>
<dbReference type="InterPro" id="IPR050706">
    <property type="entry name" value="Cyclic-di-GMP_PDE-like"/>
</dbReference>
<dbReference type="CDD" id="cd01949">
    <property type="entry name" value="GGDEF"/>
    <property type="match status" value="1"/>
</dbReference>
<dbReference type="PROSITE" id="PS50887">
    <property type="entry name" value="GGDEF"/>
    <property type="match status" value="1"/>
</dbReference>
<dbReference type="InterPro" id="IPR001633">
    <property type="entry name" value="EAL_dom"/>
</dbReference>
<feature type="domain" description="GGDEF" evidence="3">
    <location>
        <begin position="356"/>
        <end position="488"/>
    </location>
</feature>
<dbReference type="SMART" id="SM00052">
    <property type="entry name" value="EAL"/>
    <property type="match status" value="1"/>
</dbReference>
<protein>
    <submittedName>
        <fullName evidence="4">Diguanylate cyclase (GGDEF) domain-containing protein</fullName>
    </submittedName>
</protein>
<dbReference type="Pfam" id="PF00990">
    <property type="entry name" value="GGDEF"/>
    <property type="match status" value="1"/>
</dbReference>
<evidence type="ECO:0000256" key="1">
    <source>
        <dbReference type="SAM" id="Phobius"/>
    </source>
</evidence>
<evidence type="ECO:0000313" key="4">
    <source>
        <dbReference type="EMBL" id="SFF34107.1"/>
    </source>
</evidence>
<dbReference type="NCBIfam" id="TIGR00254">
    <property type="entry name" value="GGDEF"/>
    <property type="match status" value="1"/>
</dbReference>
<dbReference type="SUPFAM" id="SSF141868">
    <property type="entry name" value="EAL domain-like"/>
    <property type="match status" value="1"/>
</dbReference>
<feature type="transmembrane region" description="Helical" evidence="1">
    <location>
        <begin position="40"/>
        <end position="60"/>
    </location>
</feature>
<feature type="transmembrane region" description="Helical" evidence="1">
    <location>
        <begin position="263"/>
        <end position="281"/>
    </location>
</feature>
<feature type="transmembrane region" description="Helical" evidence="1">
    <location>
        <begin position="293"/>
        <end position="312"/>
    </location>
</feature>
<evidence type="ECO:0000259" key="2">
    <source>
        <dbReference type="PROSITE" id="PS50883"/>
    </source>
</evidence>
<name>A0A1I2HZC8_9ACTN</name>
<dbReference type="EMBL" id="FONV01000009">
    <property type="protein sequence ID" value="SFF34107.1"/>
    <property type="molecule type" value="Genomic_DNA"/>
</dbReference>
<dbReference type="InterPro" id="IPR043128">
    <property type="entry name" value="Rev_trsase/Diguanyl_cyclase"/>
</dbReference>
<evidence type="ECO:0000259" key="3">
    <source>
        <dbReference type="PROSITE" id="PS50887"/>
    </source>
</evidence>
<dbReference type="Pfam" id="PF00563">
    <property type="entry name" value="EAL"/>
    <property type="match status" value="1"/>
</dbReference>
<gene>
    <name evidence="4" type="ORF">SAMN05421541_1096</name>
</gene>
<sequence>MVPARGRWWLRAAFGLGTVLLIIQSAAVFPAGRAWLEANLGFRTVVQDGIYLLAAGLVLARALLVRQDRGAWLLMAGGLAFYAAGTVYWVAVLAHISPTPYPSVSDFMWLAYYPFAYAAVLRLLRARESRIRLSSWLDGVIAAACAAAYASVVFLGGVTVDSFGSGLTMLVSIAYPMADIVLAGVLLGSWALSNWRLDRVWTLLLTGMGINTTANGLRMLQTTSGVYTPSGWVDVLWAVALALIAAAAWRCPGAGAQQRPARAMVGMLLPAVLAWASMLLLVSDSWRHRGLSVISGGLAATAITGAIVRMLLTVRTVEKLSDARRQARTDDLTGLPNRRRFLEILRRELPEGDGGAPMAVAIIDLDRFKEINDSFGHDLGDRLLQMVAARLTEAVGDDGELARLGGDEFGVIMRDADTAGAQKIALGLLTALRRPFDLDQIELHVDASIGVAVHPDHGADHSMLLRQAGNAMYAAKNDHRGVALATGEADDVAGRQRLTTLEELRVGLDRGELTLHYQPQMHLASGTVTGVEALVRWEHPRRGLVFPDVFLPLAEHAGLMGRLTLQVLDIALAQCRDWRAAGLHLVVAVNLSASNLQDTTLPGHVADALSRYDVPPAALHLEVTEEILMRDAARATAVLAELRAMGVRLAVDDYGTGYSSLAYLHALPVDDLKLDRAFVTHCDSDPRSAAIVKSTVELAHNLGMRMIAEGVESEAALDRLREWGCDLVQGYHLSRPQSADRFTAWLDERYPRRGAEAEIALH</sequence>
<dbReference type="InterPro" id="IPR000160">
    <property type="entry name" value="GGDEF_dom"/>
</dbReference>
<evidence type="ECO:0000313" key="5">
    <source>
        <dbReference type="Proteomes" id="UP000199645"/>
    </source>
</evidence>
<dbReference type="SMART" id="SM00267">
    <property type="entry name" value="GGDEF"/>
    <property type="match status" value="1"/>
</dbReference>
<keyword evidence="1" id="KW-0812">Transmembrane</keyword>
<dbReference type="PROSITE" id="PS50883">
    <property type="entry name" value="EAL"/>
    <property type="match status" value="1"/>
</dbReference>
<keyword evidence="1" id="KW-1133">Transmembrane helix</keyword>
<dbReference type="SUPFAM" id="SSF55073">
    <property type="entry name" value="Nucleotide cyclase"/>
    <property type="match status" value="1"/>
</dbReference>
<dbReference type="CDD" id="cd01948">
    <property type="entry name" value="EAL"/>
    <property type="match status" value="1"/>
</dbReference>
<dbReference type="AlphaFoldDB" id="A0A1I2HZC8"/>
<proteinExistence type="predicted"/>
<accession>A0A1I2HZC8</accession>
<dbReference type="STRING" id="35752.SAMN05421541_1096"/>
<dbReference type="Proteomes" id="UP000199645">
    <property type="component" value="Unassembled WGS sequence"/>
</dbReference>
<feature type="transmembrane region" description="Helical" evidence="1">
    <location>
        <begin position="72"/>
        <end position="95"/>
    </location>
</feature>
<dbReference type="PANTHER" id="PTHR33121:SF70">
    <property type="entry name" value="SIGNALING PROTEIN YKOW"/>
    <property type="match status" value="1"/>
</dbReference>
<dbReference type="FunFam" id="3.20.20.450:FF:000001">
    <property type="entry name" value="Cyclic di-GMP phosphodiesterase yahA"/>
    <property type="match status" value="1"/>
</dbReference>
<feature type="transmembrane region" description="Helical" evidence="1">
    <location>
        <begin position="166"/>
        <end position="188"/>
    </location>
</feature>
<reference evidence="4 5" key="1">
    <citation type="submission" date="2016-10" db="EMBL/GenBank/DDBJ databases">
        <authorList>
            <person name="de Groot N.N."/>
        </authorList>
    </citation>
    <scope>NUCLEOTIDE SEQUENCE [LARGE SCALE GENOMIC DNA]</scope>
    <source>
        <strain evidence="4 5">DSM 43019</strain>
    </source>
</reference>
<feature type="transmembrane region" description="Helical" evidence="1">
    <location>
        <begin position="136"/>
        <end position="160"/>
    </location>
</feature>
<keyword evidence="5" id="KW-1185">Reference proteome</keyword>